<feature type="region of interest" description="Disordered" evidence="1">
    <location>
        <begin position="46"/>
        <end position="67"/>
    </location>
</feature>
<evidence type="ECO:0000313" key="3">
    <source>
        <dbReference type="Proteomes" id="UP000828390"/>
    </source>
</evidence>
<proteinExistence type="predicted"/>
<dbReference type="Proteomes" id="UP000828390">
    <property type="component" value="Unassembled WGS sequence"/>
</dbReference>
<reference evidence="2" key="2">
    <citation type="submission" date="2020-11" db="EMBL/GenBank/DDBJ databases">
        <authorList>
            <person name="McCartney M.A."/>
            <person name="Auch B."/>
            <person name="Kono T."/>
            <person name="Mallez S."/>
            <person name="Becker A."/>
            <person name="Gohl D.M."/>
            <person name="Silverstein K.A.T."/>
            <person name="Koren S."/>
            <person name="Bechman K.B."/>
            <person name="Herman A."/>
            <person name="Abrahante J.E."/>
            <person name="Garbe J."/>
        </authorList>
    </citation>
    <scope>NUCLEOTIDE SEQUENCE</scope>
    <source>
        <strain evidence="2">Duluth1</strain>
        <tissue evidence="2">Whole animal</tissue>
    </source>
</reference>
<feature type="compositionally biased region" description="Polar residues" evidence="1">
    <location>
        <begin position="57"/>
        <end position="67"/>
    </location>
</feature>
<evidence type="ECO:0000256" key="1">
    <source>
        <dbReference type="SAM" id="MobiDB-lite"/>
    </source>
</evidence>
<accession>A0A9D4C581</accession>
<organism evidence="2 3">
    <name type="scientific">Dreissena polymorpha</name>
    <name type="common">Zebra mussel</name>
    <name type="synonym">Mytilus polymorpha</name>
    <dbReference type="NCBI Taxonomy" id="45954"/>
    <lineage>
        <taxon>Eukaryota</taxon>
        <taxon>Metazoa</taxon>
        <taxon>Spiralia</taxon>
        <taxon>Lophotrochozoa</taxon>
        <taxon>Mollusca</taxon>
        <taxon>Bivalvia</taxon>
        <taxon>Autobranchia</taxon>
        <taxon>Heteroconchia</taxon>
        <taxon>Euheterodonta</taxon>
        <taxon>Imparidentia</taxon>
        <taxon>Neoheterodontei</taxon>
        <taxon>Myida</taxon>
        <taxon>Dreissenoidea</taxon>
        <taxon>Dreissenidae</taxon>
        <taxon>Dreissena</taxon>
    </lineage>
</organism>
<dbReference type="AlphaFoldDB" id="A0A9D4C581"/>
<name>A0A9D4C581_DREPO</name>
<keyword evidence="3" id="KW-1185">Reference proteome</keyword>
<protein>
    <submittedName>
        <fullName evidence="2">Uncharacterized protein</fullName>
    </submittedName>
</protein>
<feature type="region of interest" description="Disordered" evidence="1">
    <location>
        <begin position="1"/>
        <end position="22"/>
    </location>
</feature>
<comment type="caution">
    <text evidence="2">The sequence shown here is derived from an EMBL/GenBank/DDBJ whole genome shotgun (WGS) entry which is preliminary data.</text>
</comment>
<dbReference type="EMBL" id="JAIWYP010000013">
    <property type="protein sequence ID" value="KAH3717638.1"/>
    <property type="molecule type" value="Genomic_DNA"/>
</dbReference>
<sequence>MEEMQRLQRPRKERKRPQECTQSLEISLHKRAILSCARITTLSASTTESISHHLRDNCNTNLSSSAT</sequence>
<reference evidence="2" key="1">
    <citation type="journal article" date="2019" name="bioRxiv">
        <title>The Genome of the Zebra Mussel, Dreissena polymorpha: A Resource for Invasive Species Research.</title>
        <authorList>
            <person name="McCartney M.A."/>
            <person name="Auch B."/>
            <person name="Kono T."/>
            <person name="Mallez S."/>
            <person name="Zhang Y."/>
            <person name="Obille A."/>
            <person name="Becker A."/>
            <person name="Abrahante J.E."/>
            <person name="Garbe J."/>
            <person name="Badalamenti J.P."/>
            <person name="Herman A."/>
            <person name="Mangelson H."/>
            <person name="Liachko I."/>
            <person name="Sullivan S."/>
            <person name="Sone E.D."/>
            <person name="Koren S."/>
            <person name="Silverstein K.A.T."/>
            <person name="Beckman K.B."/>
            <person name="Gohl D.M."/>
        </authorList>
    </citation>
    <scope>NUCLEOTIDE SEQUENCE</scope>
    <source>
        <strain evidence="2">Duluth1</strain>
        <tissue evidence="2">Whole animal</tissue>
    </source>
</reference>
<gene>
    <name evidence="2" type="ORF">DPMN_060432</name>
</gene>
<evidence type="ECO:0000313" key="2">
    <source>
        <dbReference type="EMBL" id="KAH3717638.1"/>
    </source>
</evidence>